<gene>
    <name evidence="2" type="ORF">INT45_004364</name>
</gene>
<keyword evidence="3" id="KW-1185">Reference proteome</keyword>
<evidence type="ECO:0000313" key="2">
    <source>
        <dbReference type="EMBL" id="KAG2224519.1"/>
    </source>
</evidence>
<keyword evidence="1" id="KW-0732">Signal</keyword>
<dbReference type="AlphaFoldDB" id="A0A8H7S6J6"/>
<feature type="signal peptide" evidence="1">
    <location>
        <begin position="1"/>
        <end position="24"/>
    </location>
</feature>
<dbReference type="EMBL" id="JAEPRB010000041">
    <property type="protein sequence ID" value="KAG2224519.1"/>
    <property type="molecule type" value="Genomic_DNA"/>
</dbReference>
<name>A0A8H7S6J6_9FUNG</name>
<sequence length="66" mass="7426">MFKSIILLMTTTIFMISSITYTQAATVPSLRSMHELCTQNLVCSDGLYCRRYNGAIYGTCEDPNHV</sequence>
<accession>A0A8H7S6J6</accession>
<organism evidence="2 3">
    <name type="scientific">Circinella minor</name>
    <dbReference type="NCBI Taxonomy" id="1195481"/>
    <lineage>
        <taxon>Eukaryota</taxon>
        <taxon>Fungi</taxon>
        <taxon>Fungi incertae sedis</taxon>
        <taxon>Mucoromycota</taxon>
        <taxon>Mucoromycotina</taxon>
        <taxon>Mucoromycetes</taxon>
        <taxon>Mucorales</taxon>
        <taxon>Lichtheimiaceae</taxon>
        <taxon>Circinella</taxon>
    </lineage>
</organism>
<dbReference type="OrthoDB" id="2222405at2759"/>
<protein>
    <submittedName>
        <fullName evidence="2">Uncharacterized protein</fullName>
    </submittedName>
</protein>
<evidence type="ECO:0000313" key="3">
    <source>
        <dbReference type="Proteomes" id="UP000646827"/>
    </source>
</evidence>
<dbReference type="Proteomes" id="UP000646827">
    <property type="component" value="Unassembled WGS sequence"/>
</dbReference>
<evidence type="ECO:0000256" key="1">
    <source>
        <dbReference type="SAM" id="SignalP"/>
    </source>
</evidence>
<feature type="chain" id="PRO_5034706474" evidence="1">
    <location>
        <begin position="25"/>
        <end position="66"/>
    </location>
</feature>
<proteinExistence type="predicted"/>
<reference evidence="2 3" key="1">
    <citation type="submission" date="2020-12" db="EMBL/GenBank/DDBJ databases">
        <title>Metabolic potential, ecology and presence of endohyphal bacteria is reflected in genomic diversity of Mucoromycotina.</title>
        <authorList>
            <person name="Muszewska A."/>
            <person name="Okrasinska A."/>
            <person name="Steczkiewicz K."/>
            <person name="Drgas O."/>
            <person name="Orlowska M."/>
            <person name="Perlinska-Lenart U."/>
            <person name="Aleksandrzak-Piekarczyk T."/>
            <person name="Szatraj K."/>
            <person name="Zielenkiewicz U."/>
            <person name="Pilsyk S."/>
            <person name="Malc E."/>
            <person name="Mieczkowski P."/>
            <person name="Kruszewska J.S."/>
            <person name="Biernat P."/>
            <person name="Pawlowska J."/>
        </authorList>
    </citation>
    <scope>NUCLEOTIDE SEQUENCE [LARGE SCALE GENOMIC DNA]</scope>
    <source>
        <strain evidence="2 3">CBS 142.35</strain>
    </source>
</reference>
<comment type="caution">
    <text evidence="2">The sequence shown here is derived from an EMBL/GenBank/DDBJ whole genome shotgun (WGS) entry which is preliminary data.</text>
</comment>